<evidence type="ECO:0000259" key="1">
    <source>
        <dbReference type="Pfam" id="PF14534"/>
    </source>
</evidence>
<dbReference type="SUPFAM" id="SSF54427">
    <property type="entry name" value="NTF2-like"/>
    <property type="match status" value="1"/>
</dbReference>
<dbReference type="Proteomes" id="UP000271590">
    <property type="component" value="Unassembled WGS sequence"/>
</dbReference>
<dbReference type="EMBL" id="RQXU01000008">
    <property type="protein sequence ID" value="RRH87633.1"/>
    <property type="molecule type" value="Genomic_DNA"/>
</dbReference>
<evidence type="ECO:0000313" key="3">
    <source>
        <dbReference type="Proteomes" id="UP000271590"/>
    </source>
</evidence>
<dbReference type="Pfam" id="PF14534">
    <property type="entry name" value="DUF4440"/>
    <property type="match status" value="1"/>
</dbReference>
<protein>
    <submittedName>
        <fullName evidence="2">DUF4440 domain-containing protein</fullName>
    </submittedName>
</protein>
<gene>
    <name evidence="2" type="ORF">EH244_16415</name>
</gene>
<comment type="caution">
    <text evidence="2">The sequence shown here is derived from an EMBL/GenBank/DDBJ whole genome shotgun (WGS) entry which is preliminary data.</text>
</comment>
<reference evidence="2 3" key="1">
    <citation type="submission" date="2018-11" db="EMBL/GenBank/DDBJ databases">
        <title>The genome of Variovorax sp T529.</title>
        <authorList>
            <person name="Gao J."/>
        </authorList>
    </citation>
    <scope>NUCLEOTIDE SEQUENCE [LARGE SCALE GENOMIC DNA]</scope>
    <source>
        <strain evidence="2 3">T529</strain>
    </source>
</reference>
<sequence length="117" mass="13016">MQEKELWELERTFWVDGEPAYAQGLAPESLMVFVPPVGVLDRARTLEAIRNAPRWKHVVFAAERAISAGPHAAALAYEATAERDDGSAPYRAQCSSAYVRIGGQWRLALHQQTPLAR</sequence>
<name>A0A3P3EMJ1_9BURK</name>
<dbReference type="InterPro" id="IPR032710">
    <property type="entry name" value="NTF2-like_dom_sf"/>
</dbReference>
<evidence type="ECO:0000313" key="2">
    <source>
        <dbReference type="EMBL" id="RRH87633.1"/>
    </source>
</evidence>
<dbReference type="RefSeq" id="WP_124959406.1">
    <property type="nucleotide sequence ID" value="NZ_CBFHCE010000173.1"/>
</dbReference>
<dbReference type="AlphaFoldDB" id="A0A3P3EMJ1"/>
<feature type="domain" description="DUF4440" evidence="1">
    <location>
        <begin position="18"/>
        <end position="107"/>
    </location>
</feature>
<dbReference type="InterPro" id="IPR027843">
    <property type="entry name" value="DUF4440"/>
</dbReference>
<proteinExistence type="predicted"/>
<accession>A0A3P3EMJ1</accession>
<dbReference type="Gene3D" id="3.10.450.50">
    <property type="match status" value="1"/>
</dbReference>
<organism evidence="2 3">
    <name type="scientific">Variovorax beijingensis</name>
    <dbReference type="NCBI Taxonomy" id="2496117"/>
    <lineage>
        <taxon>Bacteria</taxon>
        <taxon>Pseudomonadati</taxon>
        <taxon>Pseudomonadota</taxon>
        <taxon>Betaproteobacteria</taxon>
        <taxon>Burkholderiales</taxon>
        <taxon>Comamonadaceae</taxon>
        <taxon>Variovorax</taxon>
    </lineage>
</organism>